<dbReference type="RefSeq" id="WP_256861138.1">
    <property type="nucleotide sequence ID" value="NZ_MVFC01000039.1"/>
</dbReference>
<dbReference type="Pfam" id="PF04892">
    <property type="entry name" value="VanZ"/>
    <property type="match status" value="1"/>
</dbReference>
<organism evidence="5 6">
    <name type="scientific">Streptomyces tsukubensis</name>
    <dbReference type="NCBI Taxonomy" id="83656"/>
    <lineage>
        <taxon>Bacteria</taxon>
        <taxon>Bacillati</taxon>
        <taxon>Actinomycetota</taxon>
        <taxon>Actinomycetes</taxon>
        <taxon>Kitasatosporales</taxon>
        <taxon>Streptomycetaceae</taxon>
        <taxon>Streptomyces</taxon>
    </lineage>
</organism>
<keyword evidence="2" id="KW-1133">Transmembrane helix</keyword>
<protein>
    <recommendedName>
        <fullName evidence="4">VanZ-like domain-containing protein</fullName>
    </recommendedName>
</protein>
<feature type="chain" id="PRO_5012030790" description="VanZ-like domain-containing protein" evidence="3">
    <location>
        <begin position="28"/>
        <end position="205"/>
    </location>
</feature>
<feature type="compositionally biased region" description="Gly residues" evidence="1">
    <location>
        <begin position="159"/>
        <end position="173"/>
    </location>
</feature>
<proteinExistence type="predicted"/>
<feature type="transmembrane region" description="Helical" evidence="2">
    <location>
        <begin position="112"/>
        <end position="131"/>
    </location>
</feature>
<dbReference type="PANTHER" id="PTHR36834:SF1">
    <property type="entry name" value="INTEGRAL MEMBRANE PROTEIN"/>
    <property type="match status" value="1"/>
</dbReference>
<dbReference type="PANTHER" id="PTHR36834">
    <property type="entry name" value="MEMBRANE PROTEIN-RELATED"/>
    <property type="match status" value="1"/>
</dbReference>
<feature type="transmembrane region" description="Helical" evidence="2">
    <location>
        <begin position="81"/>
        <end position="100"/>
    </location>
</feature>
<dbReference type="InterPro" id="IPR053150">
    <property type="entry name" value="Teicoplanin_resist-assoc"/>
</dbReference>
<dbReference type="EMBL" id="MVFC01000039">
    <property type="protein sequence ID" value="OON72310.1"/>
    <property type="molecule type" value="Genomic_DNA"/>
</dbReference>
<keyword evidence="2" id="KW-0812">Transmembrane</keyword>
<dbReference type="InterPro" id="IPR006976">
    <property type="entry name" value="VanZ-like"/>
</dbReference>
<feature type="compositionally biased region" description="Low complexity" evidence="1">
    <location>
        <begin position="142"/>
        <end position="155"/>
    </location>
</feature>
<gene>
    <name evidence="5" type="ORF">B1H18_30060</name>
</gene>
<keyword evidence="6" id="KW-1185">Reference proteome</keyword>
<evidence type="ECO:0000256" key="1">
    <source>
        <dbReference type="SAM" id="MobiDB-lite"/>
    </source>
</evidence>
<evidence type="ECO:0000256" key="2">
    <source>
        <dbReference type="SAM" id="Phobius"/>
    </source>
</evidence>
<dbReference type="Proteomes" id="UP000190539">
    <property type="component" value="Unassembled WGS sequence"/>
</dbReference>
<dbReference type="AlphaFoldDB" id="A0A1V4A0D3"/>
<dbReference type="STRING" id="83656.B1H18_30060"/>
<name>A0A1V4A0D3_9ACTN</name>
<reference evidence="5 6" key="1">
    <citation type="submission" date="2017-02" db="EMBL/GenBank/DDBJ databases">
        <title>Draft Genome Sequence of Streptomyces tsukubaensis F601, a Producer of the immunosuppressant tacrolimus FK506.</title>
        <authorList>
            <person name="Zong G."/>
            <person name="Zhong C."/>
            <person name="Fu J."/>
            <person name="Qin R."/>
            <person name="Cao G."/>
        </authorList>
    </citation>
    <scope>NUCLEOTIDE SEQUENCE [LARGE SCALE GENOMIC DNA]</scope>
    <source>
        <strain evidence="5 6">F601</strain>
    </source>
</reference>
<accession>A0A1V4A0D3</accession>
<feature type="domain" description="VanZ-like" evidence="4">
    <location>
        <begin position="9"/>
        <end position="126"/>
    </location>
</feature>
<keyword evidence="2" id="KW-0472">Membrane</keyword>
<feature type="signal peptide" evidence="3">
    <location>
        <begin position="1"/>
        <end position="27"/>
    </location>
</feature>
<sequence length="205" mass="21136">MAVAFLALVAFSAVLAKLTLTPSPASAGVAGSNMHPGHSLREYVEDYSFLGACKQIIGNLVLGAPFGVLLPVLVPRRLRMIRVVVITLLVMALVELAQGAVVEGRAFDVDDVILNTAGAIVGYVLFGRPLAHLIRGRRRRGSAPAAPGERAARAPVEYGGAGTAGAGAGAGKKTGGRRFLPGAATRTRARPGSVLFGRGPDHGPR</sequence>
<evidence type="ECO:0000259" key="4">
    <source>
        <dbReference type="Pfam" id="PF04892"/>
    </source>
</evidence>
<evidence type="ECO:0000313" key="6">
    <source>
        <dbReference type="Proteomes" id="UP000190539"/>
    </source>
</evidence>
<evidence type="ECO:0000256" key="3">
    <source>
        <dbReference type="SAM" id="SignalP"/>
    </source>
</evidence>
<feature type="region of interest" description="Disordered" evidence="1">
    <location>
        <begin position="138"/>
        <end position="205"/>
    </location>
</feature>
<evidence type="ECO:0000313" key="5">
    <source>
        <dbReference type="EMBL" id="OON72310.1"/>
    </source>
</evidence>
<comment type="caution">
    <text evidence="5">The sequence shown here is derived from an EMBL/GenBank/DDBJ whole genome shotgun (WGS) entry which is preliminary data.</text>
</comment>
<keyword evidence="3" id="KW-0732">Signal</keyword>
<feature type="transmembrane region" description="Helical" evidence="2">
    <location>
        <begin position="56"/>
        <end position="74"/>
    </location>
</feature>